<gene>
    <name evidence="3" type="ORF">J0M35_20905</name>
</gene>
<sequence>MSELASDDADKTENDEASQAESGLDSGPESKSKSESQPESKSETKSETPEKQDSGETLSSESSDLVKANGASSAEKPVGQAKKVKKKKEDILELGFGTLFLALLSIIAMNVAVLGLAKDYNKRCCKTAAYLAGKAAMDGKDTRNVQYAAWHYLDGCANPGLFIEKPCLTGLEDMITPKLRKITVTMSTKVLVPASFLLSDASLLENDRMHMWFHTTYVFKLKNPKNCQGTHKVNPPAGYKEEKDKESVEQSLPEETNK</sequence>
<proteinExistence type="predicted"/>
<feature type="region of interest" description="Disordered" evidence="1">
    <location>
        <begin position="229"/>
        <end position="258"/>
    </location>
</feature>
<comment type="caution">
    <text evidence="3">The sequence shown here is derived from an EMBL/GenBank/DDBJ whole genome shotgun (WGS) entry which is preliminary data.</text>
</comment>
<keyword evidence="2" id="KW-0472">Membrane</keyword>
<feature type="compositionally biased region" description="Polar residues" evidence="1">
    <location>
        <begin position="249"/>
        <end position="258"/>
    </location>
</feature>
<evidence type="ECO:0000313" key="4">
    <source>
        <dbReference type="Proteomes" id="UP000664277"/>
    </source>
</evidence>
<dbReference type="AlphaFoldDB" id="A0A8J7TPI1"/>
<protein>
    <submittedName>
        <fullName evidence="3">Uncharacterized protein</fullName>
    </submittedName>
</protein>
<feature type="transmembrane region" description="Helical" evidence="2">
    <location>
        <begin position="91"/>
        <end position="117"/>
    </location>
</feature>
<evidence type="ECO:0000256" key="2">
    <source>
        <dbReference type="SAM" id="Phobius"/>
    </source>
</evidence>
<dbReference type="EMBL" id="JAFLCK010000057">
    <property type="protein sequence ID" value="MBN8662840.1"/>
    <property type="molecule type" value="Genomic_DNA"/>
</dbReference>
<feature type="compositionally biased region" description="Basic and acidic residues" evidence="1">
    <location>
        <begin position="239"/>
        <end position="248"/>
    </location>
</feature>
<feature type="region of interest" description="Disordered" evidence="1">
    <location>
        <begin position="1"/>
        <end position="82"/>
    </location>
</feature>
<evidence type="ECO:0000256" key="1">
    <source>
        <dbReference type="SAM" id="MobiDB-lite"/>
    </source>
</evidence>
<name>A0A8J7TPI1_9BACT</name>
<evidence type="ECO:0000313" key="3">
    <source>
        <dbReference type="EMBL" id="MBN8662840.1"/>
    </source>
</evidence>
<keyword evidence="2" id="KW-0812">Transmembrane</keyword>
<reference evidence="3" key="1">
    <citation type="submission" date="2021-02" db="EMBL/GenBank/DDBJ databases">
        <title>Genome-Resolved Metagenomics of a Microbial Community Performing Photosynthetic Biological Nutrient Removal.</title>
        <authorList>
            <person name="Mcdaniel E.A."/>
        </authorList>
    </citation>
    <scope>NUCLEOTIDE SEQUENCE</scope>
    <source>
        <strain evidence="3">UWPOB_OBS1</strain>
    </source>
</reference>
<keyword evidence="2" id="KW-1133">Transmembrane helix</keyword>
<organism evidence="3 4">
    <name type="scientific">Candidatus Obscuribacter phosphatis</name>
    <dbReference type="NCBI Taxonomy" id="1906157"/>
    <lineage>
        <taxon>Bacteria</taxon>
        <taxon>Bacillati</taxon>
        <taxon>Candidatus Melainabacteria</taxon>
        <taxon>Candidatus Obscuribacterales</taxon>
        <taxon>Candidatus Obscuribacteraceae</taxon>
        <taxon>Candidatus Obscuribacter</taxon>
    </lineage>
</organism>
<feature type="compositionally biased region" description="Basic and acidic residues" evidence="1">
    <location>
        <begin position="28"/>
        <end position="54"/>
    </location>
</feature>
<accession>A0A8J7TPI1</accession>
<dbReference type="Proteomes" id="UP000664277">
    <property type="component" value="Unassembled WGS sequence"/>
</dbReference>